<sequence length="328" mass="32657">MGESGNDAGGFIIPGGATIKSGGVATVPINYRGGEPVAYPADKVGESIVYPVNEAGKFNEVGKSVVYSVNEAGSLVVSTIGTQSAQTIALPDKAVGGFVIPGGSTIKSGGLPITQPAKYRGGGGESAVFSVDGAGNLVVSTVGGSTATTITPPTVPNGAAMITPLSDPHTIVYQGQTLVLGGSVATIPSLPNVVLSYGPLGLVIQYSSGVAATISVPGVQNGVFVSWTPVTETGTVRNQAVQGSLRSSIINSDGSPISALKPSVPGKVVAGDASSTPSLVDGSGSGKVEPGHIRKLLMQGEQAKRAAVKGHGITTERPETGVEEIQGE</sequence>
<dbReference type="Proteomes" id="UP000696280">
    <property type="component" value="Unassembled WGS sequence"/>
</dbReference>
<dbReference type="AlphaFoldDB" id="A0A9N9KTZ0"/>
<name>A0A9N9KTZ0_9HELO</name>
<evidence type="ECO:0000313" key="3">
    <source>
        <dbReference type="Proteomes" id="UP000696280"/>
    </source>
</evidence>
<protein>
    <submittedName>
        <fullName evidence="2">Uncharacterized protein</fullName>
    </submittedName>
</protein>
<reference evidence="2" key="1">
    <citation type="submission" date="2021-07" db="EMBL/GenBank/DDBJ databases">
        <authorList>
            <person name="Durling M."/>
        </authorList>
    </citation>
    <scope>NUCLEOTIDE SEQUENCE</scope>
</reference>
<dbReference type="EMBL" id="CAJVRL010000051">
    <property type="protein sequence ID" value="CAG8953621.1"/>
    <property type="molecule type" value="Genomic_DNA"/>
</dbReference>
<gene>
    <name evidence="2" type="ORF">HYFRA_00010080</name>
</gene>
<evidence type="ECO:0000256" key="1">
    <source>
        <dbReference type="SAM" id="MobiDB-lite"/>
    </source>
</evidence>
<evidence type="ECO:0000313" key="2">
    <source>
        <dbReference type="EMBL" id="CAG8953621.1"/>
    </source>
</evidence>
<comment type="caution">
    <text evidence="2">The sequence shown here is derived from an EMBL/GenBank/DDBJ whole genome shotgun (WGS) entry which is preliminary data.</text>
</comment>
<keyword evidence="3" id="KW-1185">Reference proteome</keyword>
<accession>A0A9N9KTZ0</accession>
<feature type="region of interest" description="Disordered" evidence="1">
    <location>
        <begin position="304"/>
        <end position="328"/>
    </location>
</feature>
<organism evidence="2 3">
    <name type="scientific">Hymenoscyphus fraxineus</name>
    <dbReference type="NCBI Taxonomy" id="746836"/>
    <lineage>
        <taxon>Eukaryota</taxon>
        <taxon>Fungi</taxon>
        <taxon>Dikarya</taxon>
        <taxon>Ascomycota</taxon>
        <taxon>Pezizomycotina</taxon>
        <taxon>Leotiomycetes</taxon>
        <taxon>Helotiales</taxon>
        <taxon>Helotiaceae</taxon>
        <taxon>Hymenoscyphus</taxon>
    </lineage>
</organism>
<feature type="region of interest" description="Disordered" evidence="1">
    <location>
        <begin position="268"/>
        <end position="290"/>
    </location>
</feature>
<proteinExistence type="predicted"/>